<reference evidence="2" key="1">
    <citation type="submission" date="2015-03" db="EMBL/GenBank/DDBJ databases">
        <title>Luteipulveratus halotolerans sp. nov., a novel actinobacterium (Dermacoccaceae) from Sarawak, Malaysia.</title>
        <authorList>
            <person name="Juboi H."/>
            <person name="Basik A."/>
            <person name="Shamsul S.S."/>
            <person name="Arnold P."/>
            <person name="Schmitt E.K."/>
            <person name="Sanglier J.-J."/>
            <person name="Yeo T."/>
        </authorList>
    </citation>
    <scope>NUCLEOTIDE SEQUENCE [LARGE SCALE GENOMIC DNA]</scope>
    <source>
        <strain evidence="2">C296001</strain>
    </source>
</reference>
<dbReference type="EMBL" id="LAIR01000002">
    <property type="protein sequence ID" value="KNX36113.1"/>
    <property type="molecule type" value="Genomic_DNA"/>
</dbReference>
<evidence type="ECO:0000313" key="1">
    <source>
        <dbReference type="EMBL" id="KNX36113.1"/>
    </source>
</evidence>
<protein>
    <submittedName>
        <fullName evidence="1">Uncharacterized protein</fullName>
    </submittedName>
</protein>
<sequence>MTASRRTPPQPDHDELRPDLVGDVENQVGDVGAHRLTDLVRHARVVEPGSQRVDVGALAEPRVDVHATNGDHGAVLTARLQVRPHRDLADTSEEDS</sequence>
<dbReference type="AlphaFoldDB" id="A0A0L6CF29"/>
<evidence type="ECO:0000313" key="2">
    <source>
        <dbReference type="Proteomes" id="UP000037397"/>
    </source>
</evidence>
<keyword evidence="2" id="KW-1185">Reference proteome</keyword>
<accession>A0A0L6CF29</accession>
<dbReference type="Proteomes" id="UP000037397">
    <property type="component" value="Unassembled WGS sequence"/>
</dbReference>
<name>A0A0L6CF29_9MICO</name>
<gene>
    <name evidence="1" type="ORF">VV01_01435</name>
</gene>
<comment type="caution">
    <text evidence="1">The sequence shown here is derived from an EMBL/GenBank/DDBJ whole genome shotgun (WGS) entry which is preliminary data.</text>
</comment>
<proteinExistence type="predicted"/>
<organism evidence="1 2">
    <name type="scientific">Luteipulveratus halotolerans</name>
    <dbReference type="NCBI Taxonomy" id="1631356"/>
    <lineage>
        <taxon>Bacteria</taxon>
        <taxon>Bacillati</taxon>
        <taxon>Actinomycetota</taxon>
        <taxon>Actinomycetes</taxon>
        <taxon>Micrococcales</taxon>
        <taxon>Dermacoccaceae</taxon>
        <taxon>Luteipulveratus</taxon>
    </lineage>
</organism>